<protein>
    <recommendedName>
        <fullName evidence="1">RNA polymerase sigma factor 70 region 4 type 2 domain-containing protein</fullName>
    </recommendedName>
</protein>
<dbReference type="Gene3D" id="1.10.10.10">
    <property type="entry name" value="Winged helix-like DNA-binding domain superfamily/Winged helix DNA-binding domain"/>
    <property type="match status" value="1"/>
</dbReference>
<organism evidence="2">
    <name type="scientific">Sphingomonas sp. JE1</name>
    <dbReference type="NCBI Taxonomy" id="1628059"/>
    <lineage>
        <taxon>Bacteria</taxon>
        <taxon>Pseudomonadati</taxon>
        <taxon>Pseudomonadota</taxon>
        <taxon>Alphaproteobacteria</taxon>
        <taxon>Sphingomonadales</taxon>
        <taxon>Sphingomonadaceae</taxon>
        <taxon>Sphingomonas</taxon>
    </lineage>
</organism>
<dbReference type="GO" id="GO:0016987">
    <property type="term" value="F:sigma factor activity"/>
    <property type="evidence" value="ECO:0007669"/>
    <property type="project" value="InterPro"/>
</dbReference>
<dbReference type="EMBL" id="KM017071">
    <property type="protein sequence ID" value="AJW29464.1"/>
    <property type="molecule type" value="Genomic_DNA"/>
</dbReference>
<reference evidence="2" key="1">
    <citation type="submission" date="2014-06" db="EMBL/GenBank/DDBJ databases">
        <title>Molecular and ecological studies on carbamate pesticide degrading bacteria isolated from agricultural soils.</title>
        <authorList>
            <person name="Kim D.-U."/>
            <person name="Ka J.-O."/>
        </authorList>
    </citation>
    <scope>NUCLEOTIDE SEQUENCE</scope>
    <source>
        <strain evidence="2">JE1</strain>
        <plasmid evidence="2">pJE1</plasmid>
    </source>
</reference>
<dbReference type="SUPFAM" id="SSF88659">
    <property type="entry name" value="Sigma3 and sigma4 domains of RNA polymerase sigma factors"/>
    <property type="match status" value="1"/>
</dbReference>
<dbReference type="InterPro" id="IPR013324">
    <property type="entry name" value="RNA_pol_sigma_r3/r4-like"/>
</dbReference>
<gene>
    <name evidence="2" type="ORF">pJE1_042</name>
</gene>
<evidence type="ECO:0000313" key="2">
    <source>
        <dbReference type="EMBL" id="AJW29464.1"/>
    </source>
</evidence>
<dbReference type="GO" id="GO:0006352">
    <property type="term" value="P:DNA-templated transcription initiation"/>
    <property type="evidence" value="ECO:0007669"/>
    <property type="project" value="InterPro"/>
</dbReference>
<dbReference type="GO" id="GO:0003677">
    <property type="term" value="F:DNA binding"/>
    <property type="evidence" value="ECO:0007669"/>
    <property type="project" value="InterPro"/>
</dbReference>
<proteinExistence type="predicted"/>
<feature type="domain" description="RNA polymerase sigma factor 70 region 4 type 2" evidence="1">
    <location>
        <begin position="234"/>
        <end position="282"/>
    </location>
</feature>
<dbReference type="Pfam" id="PF08281">
    <property type="entry name" value="Sigma70_r4_2"/>
    <property type="match status" value="1"/>
</dbReference>
<dbReference type="InterPro" id="IPR013249">
    <property type="entry name" value="RNA_pol_sigma70_r4_t2"/>
</dbReference>
<accession>A0A0D4ZZ80</accession>
<name>A0A0D4ZZ80_9SPHN</name>
<evidence type="ECO:0000259" key="1">
    <source>
        <dbReference type="Pfam" id="PF08281"/>
    </source>
</evidence>
<sequence>MHSYEEQWLAGMDGLPALPRILFRLHNFYDVEPEAMAQALATDRSSIALCLTEARSMIHARCAFDVPERMPADAGGLAIAALERQLRRQHRDWTEQTLAESGYSSAVLWPEPSEPIEADHEAVSALIVATLPPTLRRAFDRSRHRAPATANLWRYMPLWRGIVRRRLDRVRREISYSGWRRFDEWLADRIAPGRNYPYSYATPTVRRRPLPDEEGYNPAPDLNAAPLTERQKLMQARLASLPPLTHDAWLLFIRHGRTDEEIAERLGISARAARRRIDRAMRFVCGWRASSLTFQLRFSIQRRWSKRRQQCARLLAAFRD</sequence>
<geneLocation type="plasmid" evidence="2">
    <name>pJE1</name>
</geneLocation>
<dbReference type="AlphaFoldDB" id="A0A0D4ZZ80"/>
<keyword evidence="2" id="KW-0614">Plasmid</keyword>
<dbReference type="InterPro" id="IPR036388">
    <property type="entry name" value="WH-like_DNA-bd_sf"/>
</dbReference>
<dbReference type="RefSeq" id="WP_087575746.1">
    <property type="nucleotide sequence ID" value="NZ_KM017071.1"/>
</dbReference>